<dbReference type="RefSeq" id="WP_344970757.1">
    <property type="nucleotide sequence ID" value="NZ_BAAAVI010000015.1"/>
</dbReference>
<dbReference type="Pfam" id="PF00535">
    <property type="entry name" value="Glycos_transf_2"/>
    <property type="match status" value="1"/>
</dbReference>
<evidence type="ECO:0000256" key="2">
    <source>
        <dbReference type="SAM" id="MobiDB-lite"/>
    </source>
</evidence>
<comment type="caution">
    <text evidence="4">The sequence shown here is derived from an EMBL/GenBank/DDBJ whole genome shotgun (WGS) entry which is preliminary data.</text>
</comment>
<dbReference type="CDD" id="cd00761">
    <property type="entry name" value="Glyco_tranf_GTA_type"/>
    <property type="match status" value="1"/>
</dbReference>
<dbReference type="CDD" id="cd14686">
    <property type="entry name" value="bZIP"/>
    <property type="match status" value="1"/>
</dbReference>
<protein>
    <recommendedName>
        <fullName evidence="3">Glycosyltransferase 2-like domain-containing protein</fullName>
    </recommendedName>
</protein>
<sequence length="570" mass="61306">MTEAGPAVPDSPSPCGGVPLAHERRGPAPGGERAAVPPVMIRHNDYGSLSVPDPGSWEPRLRVSVVIPAYDCPEALERTLAGLAAQSYPAHLTEVVVADDGSDPPLRVPGLAPANTRVVRVPEGRWGRGWARRTGATAAAGDVVHWVDSDMILDREHVEAHMRWHHLVSYAVVLGDVSFTPGGSGPSAREVFTAVDAGVAEKLFDDAAPHAWRAGVLRETRWLRDAGAGAYRLHSGATTSVPAALLRSVGGVNTALNMGEDTDLGFRLAQAGAVFVPDPQARAWHLGPSTVMRREKEVHRHNWSVLPDLIPDLRWLRTHPRRHWLVPYVHMVVDVGDASYEDVRATVDAALAGTLVDVAVTLVGPWTALPAGRRSSLDEPMLDARLVRNLYAHEPRVSFAAEPPPGSAPAPFRLTWPVGWVPGADSLAELVKLAEREEYGLVSVVLDEGAAGVTAARLERTAAFARAALVDDSGDLDGPVHEMFGSLWVSAEEFGVTTAAEAEPVSGDAAKWRAGAARWRREAERLTDEVADLRAENECLRARVEHLETEQQRGPLRGIIATAMRQGKTG</sequence>
<gene>
    <name evidence="4" type="ORF">GCM10010517_25290</name>
</gene>
<evidence type="ECO:0000256" key="1">
    <source>
        <dbReference type="SAM" id="Coils"/>
    </source>
</evidence>
<accession>A0ABN3VVW2</accession>
<keyword evidence="1" id="KW-0175">Coiled coil</keyword>
<dbReference type="InterPro" id="IPR001173">
    <property type="entry name" value="Glyco_trans_2-like"/>
</dbReference>
<reference evidence="4 5" key="1">
    <citation type="journal article" date="2019" name="Int. J. Syst. Evol. Microbiol.">
        <title>The Global Catalogue of Microorganisms (GCM) 10K type strain sequencing project: providing services to taxonomists for standard genome sequencing and annotation.</title>
        <authorList>
            <consortium name="The Broad Institute Genomics Platform"/>
            <consortium name="The Broad Institute Genome Sequencing Center for Infectious Disease"/>
            <person name="Wu L."/>
            <person name="Ma J."/>
        </authorList>
    </citation>
    <scope>NUCLEOTIDE SEQUENCE [LARGE SCALE GENOMIC DNA]</scope>
    <source>
        <strain evidence="4 5">JCM 6242</strain>
    </source>
</reference>
<evidence type="ECO:0000259" key="3">
    <source>
        <dbReference type="Pfam" id="PF00535"/>
    </source>
</evidence>
<dbReference type="EMBL" id="BAAAVI010000015">
    <property type="protein sequence ID" value="GAA2865905.1"/>
    <property type="molecule type" value="Genomic_DNA"/>
</dbReference>
<proteinExistence type="predicted"/>
<dbReference type="Proteomes" id="UP001500831">
    <property type="component" value="Unassembled WGS sequence"/>
</dbReference>
<feature type="domain" description="Glycosyltransferase 2-like" evidence="3">
    <location>
        <begin position="64"/>
        <end position="184"/>
    </location>
</feature>
<dbReference type="SUPFAM" id="SSF53448">
    <property type="entry name" value="Nucleotide-diphospho-sugar transferases"/>
    <property type="match status" value="1"/>
</dbReference>
<name>A0ABN3VVW2_9ACTN</name>
<dbReference type="InterPro" id="IPR029044">
    <property type="entry name" value="Nucleotide-diphossugar_trans"/>
</dbReference>
<dbReference type="InterPro" id="IPR050834">
    <property type="entry name" value="Glycosyltransf_2"/>
</dbReference>
<organism evidence="4 5">
    <name type="scientific">Streptosporangium fragile</name>
    <dbReference type="NCBI Taxonomy" id="46186"/>
    <lineage>
        <taxon>Bacteria</taxon>
        <taxon>Bacillati</taxon>
        <taxon>Actinomycetota</taxon>
        <taxon>Actinomycetes</taxon>
        <taxon>Streptosporangiales</taxon>
        <taxon>Streptosporangiaceae</taxon>
        <taxon>Streptosporangium</taxon>
    </lineage>
</organism>
<feature type="coiled-coil region" evidence="1">
    <location>
        <begin position="509"/>
        <end position="550"/>
    </location>
</feature>
<feature type="region of interest" description="Disordered" evidence="2">
    <location>
        <begin position="1"/>
        <end position="36"/>
    </location>
</feature>
<dbReference type="Gene3D" id="3.90.550.10">
    <property type="entry name" value="Spore Coat Polysaccharide Biosynthesis Protein SpsA, Chain A"/>
    <property type="match status" value="1"/>
</dbReference>
<dbReference type="PANTHER" id="PTHR43685">
    <property type="entry name" value="GLYCOSYLTRANSFERASE"/>
    <property type="match status" value="1"/>
</dbReference>
<dbReference type="PANTHER" id="PTHR43685:SF3">
    <property type="entry name" value="SLR2126 PROTEIN"/>
    <property type="match status" value="1"/>
</dbReference>
<keyword evidence="5" id="KW-1185">Reference proteome</keyword>
<evidence type="ECO:0000313" key="5">
    <source>
        <dbReference type="Proteomes" id="UP001500831"/>
    </source>
</evidence>
<evidence type="ECO:0000313" key="4">
    <source>
        <dbReference type="EMBL" id="GAA2865905.1"/>
    </source>
</evidence>